<name>A0AAW8L6P6_ACILW</name>
<dbReference type="Pfam" id="PF03374">
    <property type="entry name" value="ANT"/>
    <property type="match status" value="1"/>
</dbReference>
<evidence type="ECO:0000259" key="2">
    <source>
        <dbReference type="Pfam" id="PF10543"/>
    </source>
</evidence>
<dbReference type="GO" id="GO:0003677">
    <property type="term" value="F:DNA binding"/>
    <property type="evidence" value="ECO:0007669"/>
    <property type="project" value="InterPro"/>
</dbReference>
<feature type="domain" description="KilA-N DNA-binding" evidence="2">
    <location>
        <begin position="17"/>
        <end position="98"/>
    </location>
</feature>
<gene>
    <name evidence="3" type="ORF">J2X86_000363</name>
</gene>
<accession>A0AAW8L6P6</accession>
<dbReference type="InterPro" id="IPR018873">
    <property type="entry name" value="KilA-N_DNA-bd_domain"/>
</dbReference>
<comment type="caution">
    <text evidence="3">The sequence shown here is derived from an EMBL/GenBank/DDBJ whole genome shotgun (WGS) entry which is preliminary data.</text>
</comment>
<dbReference type="Proteomes" id="UP001262767">
    <property type="component" value="Unassembled WGS sequence"/>
</dbReference>
<evidence type="ECO:0000259" key="1">
    <source>
        <dbReference type="Pfam" id="PF03374"/>
    </source>
</evidence>
<reference evidence="3" key="1">
    <citation type="submission" date="2023-07" db="EMBL/GenBank/DDBJ databases">
        <title>Sorghum-associated microbial communities from plants grown in Nebraska, USA.</title>
        <authorList>
            <person name="Schachtman D."/>
        </authorList>
    </citation>
    <scope>NUCLEOTIDE SEQUENCE</scope>
    <source>
        <strain evidence="3">BE44</strain>
    </source>
</reference>
<evidence type="ECO:0000313" key="3">
    <source>
        <dbReference type="EMBL" id="MDR6628375.1"/>
    </source>
</evidence>
<dbReference type="InterPro" id="IPR005039">
    <property type="entry name" value="Ant_C"/>
</dbReference>
<dbReference type="Pfam" id="PF10543">
    <property type="entry name" value="ORF6N"/>
    <property type="match status" value="1"/>
</dbReference>
<sequence>MNAKLNNSVTVADKVLDIVEYQGQRVVTFAMVDEVHGRPEGTAKRNFGTNKKHLTEGEDYFEVGKDEIRSNLQDGVFSKFASNGVLITESGYLMLVKSFTDDLAWKVQKQLVKGYFKAKELIQNFDPMKSLADPRVLRDLLLGYSERIVGLEEEVQEMKPSVEAYDRIAKADGSLCLTDAAKALQMRPKDLIAKLSSGKWIYKRAGNSHWLGYQDKVQAGYLEHKITEVTRGDGTTKITEQVRITPKGLAKLAKDQGGTA</sequence>
<evidence type="ECO:0000313" key="4">
    <source>
        <dbReference type="Proteomes" id="UP001262767"/>
    </source>
</evidence>
<dbReference type="EMBL" id="JAVDSC010000001">
    <property type="protein sequence ID" value="MDR6628375.1"/>
    <property type="molecule type" value="Genomic_DNA"/>
</dbReference>
<protein>
    <submittedName>
        <fullName evidence="3">Phage antirepressor YoqD-like protein</fullName>
    </submittedName>
</protein>
<dbReference type="AlphaFoldDB" id="A0AAW8L6P6"/>
<organism evidence="3 4">
    <name type="scientific">Acinetobacter lwoffii</name>
    <dbReference type="NCBI Taxonomy" id="28090"/>
    <lineage>
        <taxon>Bacteria</taxon>
        <taxon>Pseudomonadati</taxon>
        <taxon>Pseudomonadota</taxon>
        <taxon>Gammaproteobacteria</taxon>
        <taxon>Moraxellales</taxon>
        <taxon>Moraxellaceae</taxon>
        <taxon>Acinetobacter</taxon>
    </lineage>
</organism>
<feature type="domain" description="Antirepressor protein C-terminal" evidence="1">
    <location>
        <begin position="152"/>
        <end position="254"/>
    </location>
</feature>
<dbReference type="RefSeq" id="WP_310076751.1">
    <property type="nucleotide sequence ID" value="NZ_JAVDSC010000001.1"/>
</dbReference>
<proteinExistence type="predicted"/>